<dbReference type="AlphaFoldDB" id="A0A831RXF9"/>
<keyword evidence="1" id="KW-0732">Signal</keyword>
<dbReference type="InterPro" id="IPR006311">
    <property type="entry name" value="TAT_signal"/>
</dbReference>
<evidence type="ECO:0000256" key="1">
    <source>
        <dbReference type="SAM" id="SignalP"/>
    </source>
</evidence>
<dbReference type="PANTHER" id="PTHR43737">
    <property type="entry name" value="BLL7424 PROTEIN"/>
    <property type="match status" value="1"/>
</dbReference>
<name>A0A831RXF9_9GAMM</name>
<organism evidence="2">
    <name type="scientific">Thiolapillus brandeum</name>
    <dbReference type="NCBI Taxonomy" id="1076588"/>
    <lineage>
        <taxon>Bacteria</taxon>
        <taxon>Pseudomonadati</taxon>
        <taxon>Pseudomonadota</taxon>
        <taxon>Gammaproteobacteria</taxon>
        <taxon>Chromatiales</taxon>
        <taxon>Sedimenticolaceae</taxon>
        <taxon>Thiolapillus</taxon>
    </lineage>
</organism>
<sequence length="405" mass="43279">MKLSRRNFLKITGLGSASALAPRLLLAADASDSADDIIISVFLRGAADGLNIIPPHGDGDYYRLRPGLAIAPPGNEQGALDLDGFFGFHPGMAALLPLYQSGELAVIHACGSPSPSHSHFEAQDLMERGLTTNNSSFSGWLGRYLDYRMDDSFGVFHALGMGNAAPRTLAHDASTITMNRIEDFSLLVPEAQKAETEALLQALYAGDSPLENGARDTLTAVDTLAAADPAQYPPQNGATYPDTGFGAQLQAVGQLIRADVGVRAAALSLGGWDTHQGESATLDNLLPELAQSLAAFHTDMGTAMDRITLVTHTEFGRRAYENGSAGTDHGHASFVLTLGGNVNGGRVYHDWPGLRDQDLYGKGDLEVTMDYRNVLGELISKRTPGMPMELLFPDFDQLQFAGIYT</sequence>
<reference evidence="2" key="1">
    <citation type="journal article" date="2020" name="mSystems">
        <title>Genome- and Community-Level Interaction Insights into Carbon Utilization and Element Cycling Functions of Hydrothermarchaeota in Hydrothermal Sediment.</title>
        <authorList>
            <person name="Zhou Z."/>
            <person name="Liu Y."/>
            <person name="Xu W."/>
            <person name="Pan J."/>
            <person name="Luo Z.H."/>
            <person name="Li M."/>
        </authorList>
    </citation>
    <scope>NUCLEOTIDE SEQUENCE [LARGE SCALE GENOMIC DNA]</scope>
    <source>
        <strain evidence="2">HyVt-458</strain>
    </source>
</reference>
<proteinExistence type="predicted"/>
<comment type="caution">
    <text evidence="2">The sequence shown here is derived from an EMBL/GenBank/DDBJ whole genome shotgun (WGS) entry which is preliminary data.</text>
</comment>
<dbReference type="InterPro" id="IPR010869">
    <property type="entry name" value="DUF1501"/>
</dbReference>
<dbReference type="Proteomes" id="UP000886339">
    <property type="component" value="Unassembled WGS sequence"/>
</dbReference>
<accession>A0A831RXF9</accession>
<protein>
    <submittedName>
        <fullName evidence="2">DUF1501 domain-containing protein</fullName>
    </submittedName>
</protein>
<dbReference type="PANTHER" id="PTHR43737:SF1">
    <property type="entry name" value="DUF1501 DOMAIN-CONTAINING PROTEIN"/>
    <property type="match status" value="1"/>
</dbReference>
<dbReference type="Pfam" id="PF07394">
    <property type="entry name" value="DUF1501"/>
    <property type="match status" value="1"/>
</dbReference>
<evidence type="ECO:0000313" key="2">
    <source>
        <dbReference type="EMBL" id="HEC06839.1"/>
    </source>
</evidence>
<gene>
    <name evidence="2" type="ORF">ENJ12_08310</name>
</gene>
<dbReference type="EMBL" id="DRLF01000291">
    <property type="protein sequence ID" value="HEC06839.1"/>
    <property type="molecule type" value="Genomic_DNA"/>
</dbReference>
<dbReference type="PROSITE" id="PS51318">
    <property type="entry name" value="TAT"/>
    <property type="match status" value="1"/>
</dbReference>
<feature type="signal peptide" evidence="1">
    <location>
        <begin position="1"/>
        <end position="27"/>
    </location>
</feature>
<feature type="chain" id="PRO_5032898228" evidence="1">
    <location>
        <begin position="28"/>
        <end position="405"/>
    </location>
</feature>